<proteinExistence type="predicted"/>
<evidence type="ECO:0000313" key="2">
    <source>
        <dbReference type="EMBL" id="EEG26185.1"/>
    </source>
</evidence>
<accession>C0E5J8</accession>
<feature type="region of interest" description="Disordered" evidence="1">
    <location>
        <begin position="45"/>
        <end position="68"/>
    </location>
</feature>
<sequence>MVRRPSRPRKAKASDHVRAVPCWRPVTETDLAKVLALYVLWATEQAGHSQHTKACNKPEGNHADKTKD</sequence>
<gene>
    <name evidence="2" type="ORF">CORMATOL_02288</name>
</gene>
<name>C0E5J8_9CORY</name>
<evidence type="ECO:0000256" key="1">
    <source>
        <dbReference type="SAM" id="MobiDB-lite"/>
    </source>
</evidence>
<organism evidence="2 3">
    <name type="scientific">Corynebacterium matruchotii ATCC 33806</name>
    <dbReference type="NCBI Taxonomy" id="566549"/>
    <lineage>
        <taxon>Bacteria</taxon>
        <taxon>Bacillati</taxon>
        <taxon>Actinomycetota</taxon>
        <taxon>Actinomycetes</taxon>
        <taxon>Mycobacteriales</taxon>
        <taxon>Corynebacteriaceae</taxon>
        <taxon>Corynebacterium</taxon>
    </lineage>
</organism>
<dbReference type="Proteomes" id="UP000006247">
    <property type="component" value="Unassembled WGS sequence"/>
</dbReference>
<dbReference type="HOGENOM" id="CLU_2786840_0_0_11"/>
<protein>
    <submittedName>
        <fullName evidence="2">Uncharacterized protein</fullName>
    </submittedName>
</protein>
<dbReference type="EMBL" id="ACEB01000035">
    <property type="protein sequence ID" value="EEG26185.1"/>
    <property type="molecule type" value="Genomic_DNA"/>
</dbReference>
<reference evidence="2 3" key="1">
    <citation type="submission" date="2009-01" db="EMBL/GenBank/DDBJ databases">
        <authorList>
            <person name="Fulton L."/>
            <person name="Clifton S."/>
            <person name="Chinwalla A.T."/>
            <person name="Mitreva M."/>
            <person name="Sodergren E."/>
            <person name="Weinstock G."/>
            <person name="Clifton S."/>
            <person name="Dooling D.J."/>
            <person name="Fulton B."/>
            <person name="Minx P."/>
            <person name="Pepin K.H."/>
            <person name="Johnson M."/>
            <person name="Bhonagiri V."/>
            <person name="Nash W.E."/>
            <person name="Mardis E.R."/>
            <person name="Wilson R.K."/>
        </authorList>
    </citation>
    <scope>NUCLEOTIDE SEQUENCE [LARGE SCALE GENOMIC DNA]</scope>
    <source>
        <strain evidence="2 3">ATCC 33806</strain>
    </source>
</reference>
<evidence type="ECO:0000313" key="3">
    <source>
        <dbReference type="Proteomes" id="UP000006247"/>
    </source>
</evidence>
<comment type="caution">
    <text evidence="2">The sequence shown here is derived from an EMBL/GenBank/DDBJ whole genome shotgun (WGS) entry which is preliminary data.</text>
</comment>
<feature type="compositionally biased region" description="Basic and acidic residues" evidence="1">
    <location>
        <begin position="59"/>
        <end position="68"/>
    </location>
</feature>
<dbReference type="AlphaFoldDB" id="C0E5J8"/>